<dbReference type="InterPro" id="IPR000700">
    <property type="entry name" value="PAS-assoc_C"/>
</dbReference>
<feature type="domain" description="PAC" evidence="8">
    <location>
        <begin position="1281"/>
        <end position="1332"/>
    </location>
</feature>
<dbReference type="SMART" id="SM00388">
    <property type="entry name" value="HisKA"/>
    <property type="match status" value="1"/>
</dbReference>
<dbReference type="SMART" id="SM00091">
    <property type="entry name" value="PAS"/>
    <property type="match status" value="8"/>
</dbReference>
<dbReference type="SMART" id="SM00065">
    <property type="entry name" value="GAF"/>
    <property type="match status" value="2"/>
</dbReference>
<name>A0A1G6NI11_9BACT</name>
<dbReference type="Pfam" id="PF02518">
    <property type="entry name" value="HATPase_c"/>
    <property type="match status" value="1"/>
</dbReference>
<gene>
    <name evidence="9" type="ORF">SAMN04488104_1003149</name>
</gene>
<evidence type="ECO:0000259" key="8">
    <source>
        <dbReference type="PROSITE" id="PS50113"/>
    </source>
</evidence>
<dbReference type="InterPro" id="IPR013656">
    <property type="entry name" value="PAS_4"/>
</dbReference>
<dbReference type="RefSeq" id="WP_087939191.1">
    <property type="nucleotide sequence ID" value="NZ_FNAC01000003.1"/>
</dbReference>
<feature type="domain" description="PAC" evidence="8">
    <location>
        <begin position="751"/>
        <end position="803"/>
    </location>
</feature>
<evidence type="ECO:0000259" key="6">
    <source>
        <dbReference type="PROSITE" id="PS50109"/>
    </source>
</evidence>
<dbReference type="SUPFAM" id="SSF55781">
    <property type="entry name" value="GAF domain-like"/>
    <property type="match status" value="2"/>
</dbReference>
<dbReference type="PROSITE" id="PS50109">
    <property type="entry name" value="HIS_KIN"/>
    <property type="match status" value="1"/>
</dbReference>
<feature type="domain" description="PAS" evidence="7">
    <location>
        <begin position="800"/>
        <end position="852"/>
    </location>
</feature>
<dbReference type="InterPro" id="IPR036890">
    <property type="entry name" value="HATPase_C_sf"/>
</dbReference>
<dbReference type="SMART" id="SM00086">
    <property type="entry name" value="PAC"/>
    <property type="match status" value="7"/>
</dbReference>
<dbReference type="InterPro" id="IPR003018">
    <property type="entry name" value="GAF"/>
</dbReference>
<dbReference type="SUPFAM" id="SSF55785">
    <property type="entry name" value="PYP-like sensor domain (PAS domain)"/>
    <property type="match status" value="9"/>
</dbReference>
<evidence type="ECO:0000313" key="9">
    <source>
        <dbReference type="EMBL" id="SDC67552.1"/>
    </source>
</evidence>
<dbReference type="InterPro" id="IPR003594">
    <property type="entry name" value="HATPase_dom"/>
</dbReference>
<feature type="domain" description="PAS" evidence="7">
    <location>
        <begin position="385"/>
        <end position="456"/>
    </location>
</feature>
<dbReference type="PANTHER" id="PTHR43304:SF1">
    <property type="entry name" value="PAC DOMAIN-CONTAINING PROTEIN"/>
    <property type="match status" value="1"/>
</dbReference>
<dbReference type="GO" id="GO:0000155">
    <property type="term" value="F:phosphorelay sensor kinase activity"/>
    <property type="evidence" value="ECO:0007669"/>
    <property type="project" value="InterPro"/>
</dbReference>
<dbReference type="Gene3D" id="3.30.450.20">
    <property type="entry name" value="PAS domain"/>
    <property type="match status" value="9"/>
</dbReference>
<feature type="domain" description="Histidine kinase" evidence="6">
    <location>
        <begin position="1604"/>
        <end position="1818"/>
    </location>
</feature>
<dbReference type="Pfam" id="PF00512">
    <property type="entry name" value="HisKA"/>
    <property type="match status" value="1"/>
</dbReference>
<feature type="domain" description="PAC" evidence="8">
    <location>
        <begin position="1527"/>
        <end position="1579"/>
    </location>
</feature>
<keyword evidence="5" id="KW-0418">Kinase</keyword>
<dbReference type="InterPro" id="IPR001610">
    <property type="entry name" value="PAC"/>
</dbReference>
<dbReference type="Gene3D" id="3.30.565.10">
    <property type="entry name" value="Histidine kinase-like ATPase, C-terminal domain"/>
    <property type="match status" value="1"/>
</dbReference>
<feature type="domain" description="PAC" evidence="8">
    <location>
        <begin position="877"/>
        <end position="931"/>
    </location>
</feature>
<dbReference type="InterPro" id="IPR003661">
    <property type="entry name" value="HisK_dim/P_dom"/>
</dbReference>
<dbReference type="InterPro" id="IPR005467">
    <property type="entry name" value="His_kinase_dom"/>
</dbReference>
<dbReference type="InterPro" id="IPR052162">
    <property type="entry name" value="Sensor_kinase/Photoreceptor"/>
</dbReference>
<feature type="domain" description="PAS" evidence="7">
    <location>
        <begin position="1092"/>
        <end position="1162"/>
    </location>
</feature>
<dbReference type="SUPFAM" id="SSF55874">
    <property type="entry name" value="ATPase domain of HSP90 chaperone/DNA topoisomerase II/histidine kinase"/>
    <property type="match status" value="1"/>
</dbReference>
<dbReference type="FunFam" id="3.30.565.10:FF:000006">
    <property type="entry name" value="Sensor histidine kinase WalK"/>
    <property type="match status" value="1"/>
</dbReference>
<organism evidence="9 10">
    <name type="scientific">Algoriphagus faecimaris</name>
    <dbReference type="NCBI Taxonomy" id="686796"/>
    <lineage>
        <taxon>Bacteria</taxon>
        <taxon>Pseudomonadati</taxon>
        <taxon>Bacteroidota</taxon>
        <taxon>Cytophagia</taxon>
        <taxon>Cytophagales</taxon>
        <taxon>Cyclobacteriaceae</taxon>
        <taxon>Algoriphagus</taxon>
    </lineage>
</organism>
<dbReference type="Pfam" id="PF13185">
    <property type="entry name" value="GAF_2"/>
    <property type="match status" value="1"/>
</dbReference>
<dbReference type="Gene3D" id="2.10.70.100">
    <property type="match status" value="1"/>
</dbReference>
<keyword evidence="4" id="KW-0808">Transferase</keyword>
<evidence type="ECO:0000313" key="10">
    <source>
        <dbReference type="Proteomes" id="UP000199060"/>
    </source>
</evidence>
<dbReference type="PROSITE" id="PS50112">
    <property type="entry name" value="PAS"/>
    <property type="match status" value="7"/>
</dbReference>
<evidence type="ECO:0000256" key="3">
    <source>
        <dbReference type="ARBA" id="ARBA00022553"/>
    </source>
</evidence>
<dbReference type="CDD" id="cd00130">
    <property type="entry name" value="PAS"/>
    <property type="match status" value="8"/>
</dbReference>
<dbReference type="SMART" id="SM00387">
    <property type="entry name" value="HATPase_c"/>
    <property type="match status" value="1"/>
</dbReference>
<dbReference type="InterPro" id="IPR013655">
    <property type="entry name" value="PAS_fold_3"/>
</dbReference>
<dbReference type="PANTHER" id="PTHR43304">
    <property type="entry name" value="PHYTOCHROME-LIKE PROTEIN CPH1"/>
    <property type="match status" value="1"/>
</dbReference>
<sequence length="1819" mass="210494">MSKQSADWYGDNDSNEYRNAPDYQNYGLLVFDLKGKLLKVTDSWKIFSSTLGLPDSFKFGTIKDLKSGGKALISDQVWQVILTHGHWKQSVFLDGQTYNKSILVAANLGFSHEGEPNSVSLIFEIHHLGSELSRMEKMLNQGVEMIAVLDPEGHYLYNSPSYTNMMGYQIDELKGFLAFDLVHPDDLARIKEEFHRIFSENKVTASPYRIRRKDGTYLWLQSIGTNMLDDPDIHGIIVTSSEVSDLIKIEESLKESESRYKYLFENNPACIYVWDLETDEVLDCNQRALKLYGYTREEFFGMSVMDLRPPEDIPRIQKLKKGLKGYSNYGDNSFHGTSRHFTKDRRLIDVEINGQMIYFKGRRSSFITVHDITEKVQAEKKLLESEEKYRTVFDLSPIPKWVFKKGTFEIVEVNDQACDQYGYSREEFLKLKIDQLFDTKEFERFSQKIENVEENQLLRERPLKHFTKHGKLLYVEFTCKEAKFLGQETMIGLAIDQTNQVIGDRLEELEIKLLEESMAGTQPVQEILTNFLQGLEYIGVDRRMAVIKVKNVKLRPFAAPSFAQRDFSFLDEPSSLAQLGPFGKAVLSGEGQVSAINKHQISANFKTFLNEFGIRTCWVQPIFDSNKKVMALFTVLFKQIVTADDRDLEYLQRFTSLLGVVMEKDANSQALILSNERYNFVNLATNDIFYDWYVQDDRLFWGGSFEKVLGYKLSDEIYSIEDWESKVVEEDRNKILEQVWQSVIDERRDRIYLSYRMIRADGQVIYVNERGFISRDKWGKAIRFVGAINDVTKQRMEEQRLLLMESVVTNTSDAVLITEAYPSNYPGPKVIFVNEAFTQMTGYQPHEIIGKTPRILQGKKTNQSELDKLRLAITNWESCNTTTINYKKNGDEFWVNFSISPVSDENGLYTHWISIQRDVTKQKIEETTKEIIADSVRFFGNEERFKGSLYNTIDYLVKFGGFDLGEIWLINEDRTRINLMAKAYNSSLGKRYYERETAWHSYEIGEGIPGAVWQKEESIYLPDLSGVQGKRRENALKSGIRAVFSTPLKVNGELIGVVSFASDDPAKISKITLTILESISEDLGAQIRRKKIEEELLQLFDSTQTIICVLGFDGKLKNINEGMVRLTGFSKEELIKSSLVEYFPENEKNKFQAIWDEIIKEKATKQFQSRLSTKNGEEVWLEWSSTVYLEEELVYLMAKDISEEQELQSLLESANKMARIGFWDWDAIKDAQYWSPITKEIHEVEPDYVPLIENGIKFYKKEAIPVITDHFTRCMTEGVPYDLELPIITAKGNEIWIRTQGQAEFRNQKLIRVFGTIQDITPLKKAKLELQSALEEKNRILESIGDAFLSVDKDWNITYWNKQAEDIFKHKREKVLGTNVWDAFPELTQTRIHQTFLDLMGTNDPVQMEEYFFKEQRWYELNVYPSSMGISIYLKDITLRKLAEDLIRQSNERFEKVTQATQDAIWDWDISKDTLYWGEGFKKLFGIDHQQENLNFENWESAIHPEDQERVKTTLNQHIQNPNQEKIQNEYRFARADGRYADVIDRAIIIRNSKGEANRIIGAISDISDRKVFENSLKSLNEKLEARAHELALSNAELEQFAYVASHDLQEPLRMISSFLSLLERKYKDNLDEKALEYIHFAVDGAKRMRQVILDLLEFSRVGSHLEQKETFQLAEVVDEAIKMQRKLVQSKNASISIGKLPKLKNYRTPILQIFTNLINNALKYGRPNVPVEIEIECVSRGEVYEFSVRDNGIGIPKDSFDKIFVIFQRLHLKNIHAGTGIGLSVVKKIIENFGGKIWLESTVGEGTAFYFTLPKKLP</sequence>
<proteinExistence type="predicted"/>
<feature type="domain" description="PAC" evidence="8">
    <location>
        <begin position="204"/>
        <end position="255"/>
    </location>
</feature>
<dbReference type="NCBIfam" id="TIGR00229">
    <property type="entry name" value="sensory_box"/>
    <property type="match status" value="8"/>
</dbReference>
<reference evidence="10" key="1">
    <citation type="submission" date="2016-10" db="EMBL/GenBank/DDBJ databases">
        <authorList>
            <person name="Varghese N."/>
            <person name="Submissions S."/>
        </authorList>
    </citation>
    <scope>NUCLEOTIDE SEQUENCE [LARGE SCALE GENOMIC DNA]</scope>
    <source>
        <strain evidence="10">DSM 23095</strain>
    </source>
</reference>
<dbReference type="EMBL" id="FNAC01000003">
    <property type="protein sequence ID" value="SDC67552.1"/>
    <property type="molecule type" value="Genomic_DNA"/>
</dbReference>
<feature type="domain" description="PAS" evidence="7">
    <location>
        <begin position="256"/>
        <end position="318"/>
    </location>
</feature>
<protein>
    <recommendedName>
        <fullName evidence="2">histidine kinase</fullName>
        <ecNumber evidence="2">2.7.13.3</ecNumber>
    </recommendedName>
</protein>
<dbReference type="Pfam" id="PF08448">
    <property type="entry name" value="PAS_4"/>
    <property type="match status" value="2"/>
</dbReference>
<accession>A0A1G6NI11</accession>
<evidence type="ECO:0000256" key="5">
    <source>
        <dbReference type="ARBA" id="ARBA00022777"/>
    </source>
</evidence>
<evidence type="ECO:0000256" key="2">
    <source>
        <dbReference type="ARBA" id="ARBA00012438"/>
    </source>
</evidence>
<comment type="catalytic activity">
    <reaction evidence="1">
        <text>ATP + protein L-histidine = ADP + protein N-phospho-L-histidine.</text>
        <dbReference type="EC" id="2.7.13.3"/>
    </reaction>
</comment>
<dbReference type="PROSITE" id="PS50113">
    <property type="entry name" value="PAC"/>
    <property type="match status" value="5"/>
</dbReference>
<dbReference type="SUPFAM" id="SSF47384">
    <property type="entry name" value="Homodimeric domain of signal transducing histidine kinase"/>
    <property type="match status" value="1"/>
</dbReference>
<dbReference type="CDD" id="cd00082">
    <property type="entry name" value="HisKA"/>
    <property type="match status" value="1"/>
</dbReference>
<dbReference type="InterPro" id="IPR000014">
    <property type="entry name" value="PAS"/>
</dbReference>
<feature type="domain" description="PAS" evidence="7">
    <location>
        <begin position="1333"/>
        <end position="1403"/>
    </location>
</feature>
<dbReference type="Proteomes" id="UP000199060">
    <property type="component" value="Unassembled WGS sequence"/>
</dbReference>
<evidence type="ECO:0000256" key="1">
    <source>
        <dbReference type="ARBA" id="ARBA00000085"/>
    </source>
</evidence>
<dbReference type="InterPro" id="IPR035965">
    <property type="entry name" value="PAS-like_dom_sf"/>
</dbReference>
<dbReference type="InterPro" id="IPR004358">
    <property type="entry name" value="Sig_transdc_His_kin-like_C"/>
</dbReference>
<keyword evidence="10" id="KW-1185">Reference proteome</keyword>
<dbReference type="PRINTS" id="PR00344">
    <property type="entry name" value="BCTRLSENSOR"/>
</dbReference>
<evidence type="ECO:0000259" key="7">
    <source>
        <dbReference type="PROSITE" id="PS50112"/>
    </source>
</evidence>
<evidence type="ECO:0000256" key="4">
    <source>
        <dbReference type="ARBA" id="ARBA00022679"/>
    </source>
</evidence>
<feature type="domain" description="PAS" evidence="7">
    <location>
        <begin position="1450"/>
        <end position="1522"/>
    </location>
</feature>
<dbReference type="STRING" id="686796.SAMN04488104_1003149"/>
<dbReference type="OrthoDB" id="9124519at2"/>
<dbReference type="InterPro" id="IPR036097">
    <property type="entry name" value="HisK_dim/P_sf"/>
</dbReference>
<dbReference type="EC" id="2.7.13.3" evidence="2"/>
<dbReference type="Gene3D" id="1.10.287.130">
    <property type="match status" value="1"/>
</dbReference>
<dbReference type="Pfam" id="PF13426">
    <property type="entry name" value="PAS_9"/>
    <property type="match status" value="3"/>
</dbReference>
<dbReference type="Pfam" id="PF08447">
    <property type="entry name" value="PAS_3"/>
    <property type="match status" value="3"/>
</dbReference>
<dbReference type="Gene3D" id="3.30.450.40">
    <property type="match status" value="1"/>
</dbReference>
<dbReference type="InterPro" id="IPR029016">
    <property type="entry name" value="GAF-like_dom_sf"/>
</dbReference>
<keyword evidence="3" id="KW-0597">Phosphoprotein</keyword>
<feature type="domain" description="PAS" evidence="7">
    <location>
        <begin position="131"/>
        <end position="201"/>
    </location>
</feature>